<gene>
    <name evidence="2" type="ORF">J2S44_007714</name>
</gene>
<proteinExistence type="predicted"/>
<feature type="region of interest" description="Disordered" evidence="1">
    <location>
        <begin position="354"/>
        <end position="391"/>
    </location>
</feature>
<evidence type="ECO:0000313" key="2">
    <source>
        <dbReference type="EMBL" id="MDR7327464.1"/>
    </source>
</evidence>
<feature type="compositionally biased region" description="Low complexity" evidence="1">
    <location>
        <begin position="354"/>
        <end position="373"/>
    </location>
</feature>
<dbReference type="EMBL" id="JAVDYC010000001">
    <property type="protein sequence ID" value="MDR7327464.1"/>
    <property type="molecule type" value="Genomic_DNA"/>
</dbReference>
<evidence type="ECO:0000313" key="3">
    <source>
        <dbReference type="Proteomes" id="UP001183629"/>
    </source>
</evidence>
<dbReference type="AlphaFoldDB" id="A0AAE4D014"/>
<protein>
    <submittedName>
        <fullName evidence="2">Tellurite resistance protein</fullName>
    </submittedName>
</protein>
<evidence type="ECO:0000256" key="1">
    <source>
        <dbReference type="SAM" id="MobiDB-lite"/>
    </source>
</evidence>
<organism evidence="2 3">
    <name type="scientific">Catenuloplanes niger</name>
    <dbReference type="NCBI Taxonomy" id="587534"/>
    <lineage>
        <taxon>Bacteria</taxon>
        <taxon>Bacillati</taxon>
        <taxon>Actinomycetota</taxon>
        <taxon>Actinomycetes</taxon>
        <taxon>Micromonosporales</taxon>
        <taxon>Micromonosporaceae</taxon>
        <taxon>Catenuloplanes</taxon>
    </lineage>
</organism>
<dbReference type="RefSeq" id="WP_310424811.1">
    <property type="nucleotide sequence ID" value="NZ_JAVDYC010000001.1"/>
</dbReference>
<accession>A0AAE4D014</accession>
<reference evidence="2 3" key="1">
    <citation type="submission" date="2023-07" db="EMBL/GenBank/DDBJ databases">
        <title>Sequencing the genomes of 1000 actinobacteria strains.</title>
        <authorList>
            <person name="Klenk H.-P."/>
        </authorList>
    </citation>
    <scope>NUCLEOTIDE SEQUENCE [LARGE SCALE GENOMIC DNA]</scope>
    <source>
        <strain evidence="2 3">DSM 44711</strain>
    </source>
</reference>
<comment type="caution">
    <text evidence="2">The sequence shown here is derived from an EMBL/GenBank/DDBJ whole genome shotgun (WGS) entry which is preliminary data.</text>
</comment>
<dbReference type="Proteomes" id="UP001183629">
    <property type="component" value="Unassembled WGS sequence"/>
</dbReference>
<sequence>MEYPSDIDHFLRAVAVFAAGQEPSSWPAPRPHGVVAEQLVSAASALRAAGDVLASHINPTALVRSRQGVHLRSPGSKAGVIGDLALVAETACATDQELRRWLERGMRRSPELKALHEGEIRRIGGPLGEEIRRQFEGHRYASPEVIRQLQVASAVAPAMWRVARNRDVIGVVRAVAADLYRNPEQATILSISDACRLGIRAAERAAHLGGWRAGKSRVRSHPVVALWRTAGFLVDEYGPQPKVEYPMRATIAETVAYLTLPPPRDSSNLPGKQHHFKDALADLAGGTLQALEHALMKRQLVTETYVLGASHTGLIRRAEKQWEVMTSADERIANLTDILSDLATRRPAPLNAAPDVAAQLDAAAPGPASAPADQLHRPPDLTTWPVPHRGR</sequence>
<name>A0AAE4D014_9ACTN</name>
<keyword evidence="3" id="KW-1185">Reference proteome</keyword>